<comment type="subcellular location">
    <subcellularLocation>
        <location evidence="1">Nucleus</location>
    </subcellularLocation>
</comment>
<keyword evidence="4" id="KW-1185">Reference proteome</keyword>
<dbReference type="GO" id="GO:0045944">
    <property type="term" value="P:positive regulation of transcription by RNA polymerase II"/>
    <property type="evidence" value="ECO:0007669"/>
    <property type="project" value="TreeGrafter"/>
</dbReference>
<dbReference type="Pfam" id="PF11951">
    <property type="entry name" value="Fungal_trans_2"/>
    <property type="match status" value="1"/>
</dbReference>
<dbReference type="EMBL" id="JAGTJS010000005">
    <property type="protein sequence ID" value="KAH7268002.1"/>
    <property type="molecule type" value="Genomic_DNA"/>
</dbReference>
<dbReference type="PANTHER" id="PTHR37534">
    <property type="entry name" value="TRANSCRIPTIONAL ACTIVATOR PROTEIN UGA3"/>
    <property type="match status" value="1"/>
</dbReference>
<protein>
    <submittedName>
        <fullName evidence="3">Fungal-specific transcription factor domain-containing protein</fullName>
    </submittedName>
</protein>
<sequence>MDFPVASAPELQSACIEVDHHRFTNLGSEDVLSTEHQDCSSQDATTINTLSRYRDHPSHSIAASLIPLPSELSQSPLDRFLWSYFVERGSQMFQCWEPTTTGSLGTSENPYKTILASMAAYSVPLRLAVLGLSAFLYSKHSERPVFAARASKLVQQSSEALCVSRLGDNGKPQSLIETIATATLLTLLDTQRETNLLALARSAAAFMAESQAQGQPDANYEVVLHLLRWSYICTHCSPTSIDLPASLGDHVIEFHGGELETDFSKQFGSWVIHPLYTFSHRLINPLLEIGRLIRERKRHKAALGLGSEAAWDQQASKLEGDLLTAREMDLAAWEKGVWEHADLVSLNEAIYSAAFLLYYTRVRDLPWTKQIVRRHVNNICERLGNIDRHSRTLNNVVFPLYTAGCEAVDMSARERLESLMGRLHSTGYWFNQHSKLIGSLHHVWEIRDNDPGAPWIEWSEKVTGSIVNCIPV</sequence>
<gene>
    <name evidence="3" type="ORF">B0J15DRAFT_591809</name>
</gene>
<dbReference type="Proteomes" id="UP000736672">
    <property type="component" value="Unassembled WGS sequence"/>
</dbReference>
<evidence type="ECO:0000256" key="1">
    <source>
        <dbReference type="ARBA" id="ARBA00004123"/>
    </source>
</evidence>
<dbReference type="PANTHER" id="PTHR37534:SF7">
    <property type="entry name" value="TRANSCRIPTIONAL ACTIVATOR PROTEIN UGA3"/>
    <property type="match status" value="1"/>
</dbReference>
<dbReference type="OrthoDB" id="5229455at2759"/>
<reference evidence="3" key="1">
    <citation type="journal article" date="2021" name="Nat. Commun.">
        <title>Genetic determinants of endophytism in the Arabidopsis root mycobiome.</title>
        <authorList>
            <person name="Mesny F."/>
            <person name="Miyauchi S."/>
            <person name="Thiergart T."/>
            <person name="Pickel B."/>
            <person name="Atanasova L."/>
            <person name="Karlsson M."/>
            <person name="Huettel B."/>
            <person name="Barry K.W."/>
            <person name="Haridas S."/>
            <person name="Chen C."/>
            <person name="Bauer D."/>
            <person name="Andreopoulos W."/>
            <person name="Pangilinan J."/>
            <person name="LaButti K."/>
            <person name="Riley R."/>
            <person name="Lipzen A."/>
            <person name="Clum A."/>
            <person name="Drula E."/>
            <person name="Henrissat B."/>
            <person name="Kohler A."/>
            <person name="Grigoriev I.V."/>
            <person name="Martin F.M."/>
            <person name="Hacquard S."/>
        </authorList>
    </citation>
    <scope>NUCLEOTIDE SEQUENCE</scope>
    <source>
        <strain evidence="3">FSSC 5 MPI-SDFR-AT-0091</strain>
    </source>
</reference>
<dbReference type="GO" id="GO:0000976">
    <property type="term" value="F:transcription cis-regulatory region binding"/>
    <property type="evidence" value="ECO:0007669"/>
    <property type="project" value="TreeGrafter"/>
</dbReference>
<dbReference type="AlphaFoldDB" id="A0A9P9KT52"/>
<dbReference type="GO" id="GO:0003700">
    <property type="term" value="F:DNA-binding transcription factor activity"/>
    <property type="evidence" value="ECO:0007669"/>
    <property type="project" value="TreeGrafter"/>
</dbReference>
<evidence type="ECO:0000256" key="2">
    <source>
        <dbReference type="ARBA" id="ARBA00023242"/>
    </source>
</evidence>
<name>A0A9P9KT52_FUSSL</name>
<keyword evidence="2" id="KW-0539">Nucleus</keyword>
<organism evidence="3 4">
    <name type="scientific">Fusarium solani</name>
    <name type="common">Filamentous fungus</name>
    <dbReference type="NCBI Taxonomy" id="169388"/>
    <lineage>
        <taxon>Eukaryota</taxon>
        <taxon>Fungi</taxon>
        <taxon>Dikarya</taxon>
        <taxon>Ascomycota</taxon>
        <taxon>Pezizomycotina</taxon>
        <taxon>Sordariomycetes</taxon>
        <taxon>Hypocreomycetidae</taxon>
        <taxon>Hypocreales</taxon>
        <taxon>Nectriaceae</taxon>
        <taxon>Fusarium</taxon>
        <taxon>Fusarium solani species complex</taxon>
    </lineage>
</organism>
<evidence type="ECO:0000313" key="4">
    <source>
        <dbReference type="Proteomes" id="UP000736672"/>
    </source>
</evidence>
<comment type="caution">
    <text evidence="3">The sequence shown here is derived from an EMBL/GenBank/DDBJ whole genome shotgun (WGS) entry which is preliminary data.</text>
</comment>
<dbReference type="InterPro" id="IPR021858">
    <property type="entry name" value="Fun_TF"/>
</dbReference>
<evidence type="ECO:0000313" key="3">
    <source>
        <dbReference type="EMBL" id="KAH7268002.1"/>
    </source>
</evidence>
<proteinExistence type="predicted"/>
<dbReference type="GO" id="GO:0005634">
    <property type="term" value="C:nucleus"/>
    <property type="evidence" value="ECO:0007669"/>
    <property type="project" value="UniProtKB-SubCell"/>
</dbReference>
<accession>A0A9P9KT52</accession>